<keyword evidence="3" id="KW-0862">Zinc</keyword>
<dbReference type="SMART" id="SM00692">
    <property type="entry name" value="DM3"/>
    <property type="match status" value="1"/>
</dbReference>
<evidence type="ECO:0000256" key="4">
    <source>
        <dbReference type="ARBA" id="ARBA00023125"/>
    </source>
</evidence>
<dbReference type="Proteomes" id="UP001549921">
    <property type="component" value="Unassembled WGS sequence"/>
</dbReference>
<proteinExistence type="predicted"/>
<dbReference type="AlphaFoldDB" id="A0ABD0S7I6"/>
<evidence type="ECO:0000313" key="7">
    <source>
        <dbReference type="EMBL" id="KAL0810030.1"/>
    </source>
</evidence>
<dbReference type="GO" id="GO:0003677">
    <property type="term" value="F:DNA binding"/>
    <property type="evidence" value="ECO:0007669"/>
    <property type="project" value="UniProtKB-UniRule"/>
</dbReference>
<dbReference type="PROSITE" id="PS50950">
    <property type="entry name" value="ZF_THAP"/>
    <property type="match status" value="1"/>
</dbReference>
<dbReference type="EMBL" id="JBEDNZ010000027">
    <property type="protein sequence ID" value="KAL0810030.1"/>
    <property type="molecule type" value="Genomic_DNA"/>
</dbReference>
<organism evidence="7 8">
    <name type="scientific">Loxostege sticticalis</name>
    <name type="common">Beet webworm moth</name>
    <dbReference type="NCBI Taxonomy" id="481309"/>
    <lineage>
        <taxon>Eukaryota</taxon>
        <taxon>Metazoa</taxon>
        <taxon>Ecdysozoa</taxon>
        <taxon>Arthropoda</taxon>
        <taxon>Hexapoda</taxon>
        <taxon>Insecta</taxon>
        <taxon>Pterygota</taxon>
        <taxon>Neoptera</taxon>
        <taxon>Endopterygota</taxon>
        <taxon>Lepidoptera</taxon>
        <taxon>Glossata</taxon>
        <taxon>Ditrysia</taxon>
        <taxon>Pyraloidea</taxon>
        <taxon>Crambidae</taxon>
        <taxon>Pyraustinae</taxon>
        <taxon>Loxostege</taxon>
    </lineage>
</organism>
<dbReference type="GO" id="GO:0008270">
    <property type="term" value="F:zinc ion binding"/>
    <property type="evidence" value="ECO:0007669"/>
    <property type="project" value="UniProtKB-KW"/>
</dbReference>
<feature type="domain" description="THAP-type" evidence="6">
    <location>
        <begin position="1"/>
        <end position="84"/>
    </location>
</feature>
<keyword evidence="1" id="KW-0479">Metal-binding</keyword>
<reference evidence="7 8" key="1">
    <citation type="submission" date="2024-06" db="EMBL/GenBank/DDBJ databases">
        <title>A chromosome-level genome assembly of beet webworm, Loxostege sticticalis.</title>
        <authorList>
            <person name="Zhang Y."/>
        </authorList>
    </citation>
    <scope>NUCLEOTIDE SEQUENCE [LARGE SCALE GENOMIC DNA]</scope>
    <source>
        <strain evidence="7">AQ028</strain>
        <tissue evidence="7">Male pupae</tissue>
    </source>
</reference>
<evidence type="ECO:0000256" key="5">
    <source>
        <dbReference type="PROSITE-ProRule" id="PRU00309"/>
    </source>
</evidence>
<accession>A0ABD0S7I6</accession>
<evidence type="ECO:0000313" key="8">
    <source>
        <dbReference type="Proteomes" id="UP001549921"/>
    </source>
</evidence>
<dbReference type="InterPro" id="IPR006612">
    <property type="entry name" value="THAP_Znf"/>
</dbReference>
<dbReference type="Gene3D" id="6.20.210.20">
    <property type="entry name" value="THAP domain"/>
    <property type="match status" value="1"/>
</dbReference>
<comment type="caution">
    <text evidence="7">The sequence shown here is derived from an EMBL/GenBank/DDBJ whole genome shotgun (WGS) entry which is preliminary data.</text>
</comment>
<evidence type="ECO:0000259" key="6">
    <source>
        <dbReference type="PROSITE" id="PS50950"/>
    </source>
</evidence>
<evidence type="ECO:0000256" key="2">
    <source>
        <dbReference type="ARBA" id="ARBA00022771"/>
    </source>
</evidence>
<dbReference type="InterPro" id="IPR038441">
    <property type="entry name" value="THAP_Znf_sf"/>
</dbReference>
<gene>
    <name evidence="7" type="ORF">ABMA28_010851</name>
</gene>
<name>A0ABD0S7I6_LOXSC</name>
<dbReference type="SMART" id="SM00980">
    <property type="entry name" value="THAP"/>
    <property type="match status" value="1"/>
</dbReference>
<keyword evidence="2 5" id="KW-0863">Zinc-finger</keyword>
<keyword evidence="4 5" id="KW-0238">DNA-binding</keyword>
<sequence>MNRRASCQVCDQYFSSATNKGFMASFPTNKDRCKLWVKVTGKADLAKLPIIKLKKRYVCANHFTPQDFNKNKTRLKKKSIPSLNLTRPPLSDESLNHFPVPFSQTGNILYLLQKLHVLYVIG</sequence>
<dbReference type="SUPFAM" id="SSF57716">
    <property type="entry name" value="Glucocorticoid receptor-like (DNA-binding domain)"/>
    <property type="match status" value="1"/>
</dbReference>
<evidence type="ECO:0000256" key="1">
    <source>
        <dbReference type="ARBA" id="ARBA00022723"/>
    </source>
</evidence>
<dbReference type="Pfam" id="PF05485">
    <property type="entry name" value="THAP"/>
    <property type="match status" value="1"/>
</dbReference>
<evidence type="ECO:0000256" key="3">
    <source>
        <dbReference type="ARBA" id="ARBA00022833"/>
    </source>
</evidence>
<protein>
    <recommendedName>
        <fullName evidence="6">THAP-type domain-containing protein</fullName>
    </recommendedName>
</protein>